<accession>I0KBL9</accession>
<feature type="domain" description="Thioredoxin" evidence="5">
    <location>
        <begin position="273"/>
        <end position="427"/>
    </location>
</feature>
<keyword evidence="7" id="KW-1185">Reference proteome</keyword>
<dbReference type="PANTHER" id="PTHR42852">
    <property type="entry name" value="THIOL:DISULFIDE INTERCHANGE PROTEIN DSBE"/>
    <property type="match status" value="1"/>
</dbReference>
<dbReference type="GO" id="GO:0030313">
    <property type="term" value="C:cell envelope"/>
    <property type="evidence" value="ECO:0007669"/>
    <property type="project" value="UniProtKB-SubCell"/>
</dbReference>
<evidence type="ECO:0000256" key="3">
    <source>
        <dbReference type="ARBA" id="ARBA00023157"/>
    </source>
</evidence>
<name>I0KBL9_9BACT</name>
<dbReference type="EMBL" id="HE796683">
    <property type="protein sequence ID" value="CCH01522.1"/>
    <property type="molecule type" value="Genomic_DNA"/>
</dbReference>
<reference evidence="6 7" key="1">
    <citation type="journal article" date="2012" name="J. Bacteriol.">
        <title>Genome Sequence of Fibrella aestuarina BUZ 2T, a Filamentous Marine Bacterium.</title>
        <authorList>
            <person name="Filippini M."/>
            <person name="Qi W."/>
            <person name="Blom J."/>
            <person name="Goesmann A."/>
            <person name="Smits T.H."/>
            <person name="Bagheri H.C."/>
        </authorList>
    </citation>
    <scope>NUCLEOTIDE SEQUENCE [LARGE SCALE GENOMIC DNA]</scope>
    <source>
        <strain evidence="7">BUZ 2T</strain>
    </source>
</reference>
<dbReference type="STRING" id="1166018.FAES_3515"/>
<sequence>MARVNKGKSGSFILTAPYPVRIICVDELTGYPNGKSTSFVIYPDDHIQATKDKAGNTRLSVAGDSLRSKELNFFAQMNQVLGAYEGFEASMRAPAKTEQDRVAQIEKAYEQRTRFLKQQADQYPIRPAFAAYLRASFYYTRFEELTGNYFSPWRQSKQAVPPPTAIPAVTEALEAGFRVDDDHFYLFEYRAAALNYLTYLAGKGRADAQSDVFQLFQTGVSRFSGQTRDIALFDLLTIASKDSHDSLAVMVNQFMALSANPALRSYVSEGLASKVDVLARDRTVPNRTNQLLSVSNVQGLNWESLTDSLTQPLTYVDFWASWCGPCRAEMPSSHQLKADYSKRGVRFVYVSLDKDPAAWKRALRQVGLADAENYLLVNEYDSEIARRLKIVTIPRYVLLGRGGKLLQADASRPGDPATRQLFDKLLTTQK</sequence>
<dbReference type="PANTHER" id="PTHR42852:SF6">
    <property type="entry name" value="THIOL:DISULFIDE INTERCHANGE PROTEIN DSBE"/>
    <property type="match status" value="1"/>
</dbReference>
<organism evidence="6 7">
    <name type="scientific">Fibrella aestuarina BUZ 2</name>
    <dbReference type="NCBI Taxonomy" id="1166018"/>
    <lineage>
        <taxon>Bacteria</taxon>
        <taxon>Pseudomonadati</taxon>
        <taxon>Bacteroidota</taxon>
        <taxon>Cytophagia</taxon>
        <taxon>Cytophagales</taxon>
        <taxon>Spirosomataceae</taxon>
        <taxon>Fibrella</taxon>
    </lineage>
</organism>
<dbReference type="eggNOG" id="COG0526">
    <property type="taxonomic scope" value="Bacteria"/>
</dbReference>
<proteinExistence type="predicted"/>
<dbReference type="RefSeq" id="WP_015332621.1">
    <property type="nucleotide sequence ID" value="NC_020054.1"/>
</dbReference>
<protein>
    <recommendedName>
        <fullName evidence="5">Thioredoxin domain-containing protein</fullName>
    </recommendedName>
</protein>
<keyword evidence="4" id="KW-0676">Redox-active center</keyword>
<dbReference type="InterPro" id="IPR012336">
    <property type="entry name" value="Thioredoxin-like_fold"/>
</dbReference>
<dbReference type="OrthoDB" id="6399635at2"/>
<dbReference type="GO" id="GO:0017004">
    <property type="term" value="P:cytochrome complex assembly"/>
    <property type="evidence" value="ECO:0007669"/>
    <property type="project" value="UniProtKB-KW"/>
</dbReference>
<evidence type="ECO:0000313" key="7">
    <source>
        <dbReference type="Proteomes" id="UP000011058"/>
    </source>
</evidence>
<dbReference type="SUPFAM" id="SSF52833">
    <property type="entry name" value="Thioredoxin-like"/>
    <property type="match status" value="1"/>
</dbReference>
<keyword evidence="3" id="KW-1015">Disulfide bond</keyword>
<dbReference type="CDD" id="cd02966">
    <property type="entry name" value="TlpA_like_family"/>
    <property type="match status" value="1"/>
</dbReference>
<dbReference type="Pfam" id="PF13905">
    <property type="entry name" value="Thioredoxin_8"/>
    <property type="match status" value="1"/>
</dbReference>
<evidence type="ECO:0000256" key="4">
    <source>
        <dbReference type="ARBA" id="ARBA00023284"/>
    </source>
</evidence>
<keyword evidence="2" id="KW-0201">Cytochrome c-type biogenesis</keyword>
<dbReference type="InterPro" id="IPR013766">
    <property type="entry name" value="Thioredoxin_domain"/>
</dbReference>
<dbReference type="PROSITE" id="PS51352">
    <property type="entry name" value="THIOREDOXIN_2"/>
    <property type="match status" value="1"/>
</dbReference>
<dbReference type="HOGENOM" id="CLU_637356_0_0_10"/>
<dbReference type="Proteomes" id="UP000011058">
    <property type="component" value="Chromosome"/>
</dbReference>
<evidence type="ECO:0000256" key="1">
    <source>
        <dbReference type="ARBA" id="ARBA00004196"/>
    </source>
</evidence>
<dbReference type="Gene3D" id="3.40.30.10">
    <property type="entry name" value="Glutaredoxin"/>
    <property type="match status" value="1"/>
</dbReference>
<comment type="subcellular location">
    <subcellularLocation>
        <location evidence="1">Cell envelope</location>
    </subcellularLocation>
</comment>
<evidence type="ECO:0000256" key="2">
    <source>
        <dbReference type="ARBA" id="ARBA00022748"/>
    </source>
</evidence>
<dbReference type="InterPro" id="IPR036249">
    <property type="entry name" value="Thioredoxin-like_sf"/>
</dbReference>
<dbReference type="KEGG" id="fae:FAES_3515"/>
<dbReference type="InterPro" id="IPR050553">
    <property type="entry name" value="Thioredoxin_ResA/DsbE_sf"/>
</dbReference>
<dbReference type="AlphaFoldDB" id="I0KBL9"/>
<evidence type="ECO:0000259" key="5">
    <source>
        <dbReference type="PROSITE" id="PS51352"/>
    </source>
</evidence>
<evidence type="ECO:0000313" key="6">
    <source>
        <dbReference type="EMBL" id="CCH01522.1"/>
    </source>
</evidence>
<gene>
    <name evidence="6" type="ORF">FAES_3515</name>
</gene>